<comment type="caution">
    <text evidence="2">The sequence shown here is derived from an EMBL/GenBank/DDBJ whole genome shotgun (WGS) entry which is preliminary data.</text>
</comment>
<keyword evidence="3" id="KW-1185">Reference proteome</keyword>
<evidence type="ECO:0000313" key="2">
    <source>
        <dbReference type="EMBL" id="CAK0787183.1"/>
    </source>
</evidence>
<dbReference type="Proteomes" id="UP001314263">
    <property type="component" value="Unassembled WGS sequence"/>
</dbReference>
<feature type="region of interest" description="Disordered" evidence="1">
    <location>
        <begin position="37"/>
        <end position="119"/>
    </location>
</feature>
<dbReference type="EMBL" id="CAUYUE010000016">
    <property type="protein sequence ID" value="CAK0787183.1"/>
    <property type="molecule type" value="Genomic_DNA"/>
</dbReference>
<accession>A0AAV1IMG0</accession>
<proteinExistence type="predicted"/>
<protein>
    <submittedName>
        <fullName evidence="2">Uncharacterized protein</fullName>
    </submittedName>
</protein>
<gene>
    <name evidence="2" type="ORF">CVIRNUC_010399</name>
</gene>
<feature type="compositionally biased region" description="Basic and acidic residues" evidence="1">
    <location>
        <begin position="68"/>
        <end position="94"/>
    </location>
</feature>
<dbReference type="AlphaFoldDB" id="A0AAV1IMG0"/>
<reference evidence="2 3" key="1">
    <citation type="submission" date="2023-10" db="EMBL/GenBank/DDBJ databases">
        <authorList>
            <person name="Maclean D."/>
            <person name="Macfadyen A."/>
        </authorList>
    </citation>
    <scope>NUCLEOTIDE SEQUENCE [LARGE SCALE GENOMIC DNA]</scope>
</reference>
<organism evidence="2 3">
    <name type="scientific">Coccomyxa viridis</name>
    <dbReference type="NCBI Taxonomy" id="1274662"/>
    <lineage>
        <taxon>Eukaryota</taxon>
        <taxon>Viridiplantae</taxon>
        <taxon>Chlorophyta</taxon>
        <taxon>core chlorophytes</taxon>
        <taxon>Trebouxiophyceae</taxon>
        <taxon>Trebouxiophyceae incertae sedis</taxon>
        <taxon>Coccomyxaceae</taxon>
        <taxon>Coccomyxa</taxon>
    </lineage>
</organism>
<sequence length="119" mass="13700">MSRTAVRSIADAFWTSRGLSSRRIPVSTHQALLSAPVRNFSKEHNPNEDEAHKEDYIVHPMPEVPASVRDHLDEEKWPHASDEERRSDMQRPQDAEMPTQFSPTPDPKEDETPERKKTS</sequence>
<feature type="compositionally biased region" description="Basic and acidic residues" evidence="1">
    <location>
        <begin position="40"/>
        <end position="57"/>
    </location>
</feature>
<name>A0AAV1IMG0_9CHLO</name>
<evidence type="ECO:0000313" key="3">
    <source>
        <dbReference type="Proteomes" id="UP001314263"/>
    </source>
</evidence>
<evidence type="ECO:0000256" key="1">
    <source>
        <dbReference type="SAM" id="MobiDB-lite"/>
    </source>
</evidence>